<name>A0A0V1L4Q5_9BILA</name>
<gene>
    <name evidence="1" type="ORF">T02_3446</name>
</gene>
<keyword evidence="2" id="KW-1185">Reference proteome</keyword>
<proteinExistence type="predicted"/>
<evidence type="ECO:0000313" key="1">
    <source>
        <dbReference type="EMBL" id="KRZ54449.1"/>
    </source>
</evidence>
<comment type="caution">
    <text evidence="1">The sequence shown here is derived from an EMBL/GenBank/DDBJ whole genome shotgun (WGS) entry which is preliminary data.</text>
</comment>
<dbReference type="Proteomes" id="UP000054721">
    <property type="component" value="Unassembled WGS sequence"/>
</dbReference>
<sequence length="84" mass="9788">MITSERWKTAKQHGLCFRFLMKNHRGVDYGHCDRRNGSESTPIEKDDKIVEALKEVQVGLMKTENHSRTLLKAAKTWLIEVTFK</sequence>
<accession>A0A0V1L4Q5</accession>
<reference evidence="1 2" key="1">
    <citation type="submission" date="2015-05" db="EMBL/GenBank/DDBJ databases">
        <title>Evolution of Trichinella species and genotypes.</title>
        <authorList>
            <person name="Korhonen P.K."/>
            <person name="Edoardo P."/>
            <person name="Giuseppe L.R."/>
            <person name="Gasser R.B."/>
        </authorList>
    </citation>
    <scope>NUCLEOTIDE SEQUENCE [LARGE SCALE GENOMIC DNA]</scope>
    <source>
        <strain evidence="1">ISS10</strain>
    </source>
</reference>
<organism evidence="1 2">
    <name type="scientific">Trichinella nativa</name>
    <dbReference type="NCBI Taxonomy" id="6335"/>
    <lineage>
        <taxon>Eukaryota</taxon>
        <taxon>Metazoa</taxon>
        <taxon>Ecdysozoa</taxon>
        <taxon>Nematoda</taxon>
        <taxon>Enoplea</taxon>
        <taxon>Dorylaimia</taxon>
        <taxon>Trichinellida</taxon>
        <taxon>Trichinellidae</taxon>
        <taxon>Trichinella</taxon>
    </lineage>
</organism>
<dbReference type="AlphaFoldDB" id="A0A0V1L4Q5"/>
<evidence type="ECO:0000313" key="2">
    <source>
        <dbReference type="Proteomes" id="UP000054721"/>
    </source>
</evidence>
<dbReference type="EMBL" id="JYDW01000138">
    <property type="protein sequence ID" value="KRZ54449.1"/>
    <property type="molecule type" value="Genomic_DNA"/>
</dbReference>
<protein>
    <submittedName>
        <fullName evidence="1">Uncharacterized protein</fullName>
    </submittedName>
</protein>